<dbReference type="RefSeq" id="WP_237382558.1">
    <property type="nucleotide sequence ID" value="NZ_CP071793.1"/>
</dbReference>
<dbReference type="Gene3D" id="3.40.50.720">
    <property type="entry name" value="NAD(P)-binding Rossmann-like Domain"/>
    <property type="match status" value="1"/>
</dbReference>
<proteinExistence type="predicted"/>
<keyword evidence="4" id="KW-1185">Reference proteome</keyword>
<dbReference type="Proteomes" id="UP000663929">
    <property type="component" value="Chromosome"/>
</dbReference>
<reference evidence="3" key="1">
    <citation type="submission" date="2021-03" db="EMBL/GenBank/DDBJ databases">
        <title>Acanthopleuribacteraceae sp. M133.</title>
        <authorList>
            <person name="Wang G."/>
        </authorList>
    </citation>
    <scope>NUCLEOTIDE SEQUENCE</scope>
    <source>
        <strain evidence="3">M133</strain>
    </source>
</reference>
<dbReference type="InterPro" id="IPR052698">
    <property type="entry name" value="MoCofactor_Util/Proc"/>
</dbReference>
<dbReference type="Pfam" id="PF13478">
    <property type="entry name" value="XdhC_C"/>
    <property type="match status" value="1"/>
</dbReference>
<accession>A0A8A4TR51</accession>
<dbReference type="InterPro" id="IPR003777">
    <property type="entry name" value="XdhC_CoxI"/>
</dbReference>
<dbReference type="KEGG" id="scor:J3U87_08255"/>
<dbReference type="SUPFAM" id="SSF51735">
    <property type="entry name" value="NAD(P)-binding Rossmann-fold domains"/>
    <property type="match status" value="1"/>
</dbReference>
<dbReference type="Pfam" id="PF02625">
    <property type="entry name" value="XdhC_CoxI"/>
    <property type="match status" value="1"/>
</dbReference>
<evidence type="ECO:0000313" key="3">
    <source>
        <dbReference type="EMBL" id="QTD52449.1"/>
    </source>
</evidence>
<dbReference type="PANTHER" id="PTHR30388">
    <property type="entry name" value="ALDEHYDE OXIDOREDUCTASE MOLYBDENUM COFACTOR ASSEMBLY PROTEIN"/>
    <property type="match status" value="1"/>
</dbReference>
<dbReference type="InterPro" id="IPR036291">
    <property type="entry name" value="NAD(P)-bd_dom_sf"/>
</dbReference>
<dbReference type="AlphaFoldDB" id="A0A8A4TR51"/>
<dbReference type="PANTHER" id="PTHR30388:SF6">
    <property type="entry name" value="XANTHINE DEHYDROGENASE SUBUNIT A-RELATED"/>
    <property type="match status" value="1"/>
</dbReference>
<protein>
    <submittedName>
        <fullName evidence="3">XdhC family protein</fullName>
    </submittedName>
</protein>
<evidence type="ECO:0000313" key="4">
    <source>
        <dbReference type="Proteomes" id="UP000663929"/>
    </source>
</evidence>
<dbReference type="InterPro" id="IPR027051">
    <property type="entry name" value="XdhC_Rossmann_dom"/>
</dbReference>
<feature type="domain" description="XdhC- CoxI" evidence="1">
    <location>
        <begin position="14"/>
        <end position="77"/>
    </location>
</feature>
<evidence type="ECO:0000259" key="1">
    <source>
        <dbReference type="Pfam" id="PF02625"/>
    </source>
</evidence>
<evidence type="ECO:0000259" key="2">
    <source>
        <dbReference type="Pfam" id="PF13478"/>
    </source>
</evidence>
<gene>
    <name evidence="3" type="ORF">J3U87_08255</name>
</gene>
<dbReference type="EMBL" id="CP071793">
    <property type="protein sequence ID" value="QTD52449.1"/>
    <property type="molecule type" value="Genomic_DNA"/>
</dbReference>
<organism evidence="3 4">
    <name type="scientific">Sulfidibacter corallicola</name>
    <dbReference type="NCBI Taxonomy" id="2818388"/>
    <lineage>
        <taxon>Bacteria</taxon>
        <taxon>Pseudomonadati</taxon>
        <taxon>Acidobacteriota</taxon>
        <taxon>Holophagae</taxon>
        <taxon>Acanthopleuribacterales</taxon>
        <taxon>Acanthopleuribacteraceae</taxon>
        <taxon>Sulfidibacter</taxon>
    </lineage>
</organism>
<feature type="domain" description="XdhC Rossmann" evidence="2">
    <location>
        <begin position="172"/>
        <end position="313"/>
    </location>
</feature>
<sequence>MTDERFEFARRRLTAGEPVVLMLVVSVKGSTPGKPGFKVVVDRQGGHRGTIGGGIMELNLLDRAREMLADGQHRPELVTQVHHKNAPLEQQSGMICAGTQWLLLVPMTPADLPSLANICTSLSENRPGLLEIDPGGWRFVEGASSPERHVWRDAAEQPWQWREILGMPDTVHVIGSGHVGLAVCRTLSLLDLRVVAYDHRAEVDTFTNNTWAAKKVCLPYEALGDHIEEGPYSYVVIVTTAFHTDAAALQAVIHKDLRYLGLMGSAAKIREIYRTLKAAGTPEDLLAKVRAPIGIPIGPETPAEIAVSIAAEIVQERRRPPGEARTPARPGSS</sequence>
<name>A0A8A4TR51_SULCO</name>